<comment type="caution">
    <text evidence="8">The sequence shown here is derived from an EMBL/GenBank/DDBJ whole genome shotgun (WGS) entry which is preliminary data.</text>
</comment>
<dbReference type="GO" id="GO:0008168">
    <property type="term" value="F:methyltransferase activity"/>
    <property type="evidence" value="ECO:0007669"/>
    <property type="project" value="UniProtKB-KW"/>
</dbReference>
<evidence type="ECO:0000256" key="4">
    <source>
        <dbReference type="ARBA" id="ARBA00022723"/>
    </source>
</evidence>
<dbReference type="SUPFAM" id="SSF51726">
    <property type="entry name" value="UROD/MetE-like"/>
    <property type="match status" value="1"/>
</dbReference>
<comment type="cofactor">
    <cofactor evidence="1">
        <name>Zn(2+)</name>
        <dbReference type="ChEBI" id="CHEBI:29105"/>
    </cofactor>
</comment>
<dbReference type="GO" id="GO:0046872">
    <property type="term" value="F:metal ion binding"/>
    <property type="evidence" value="ECO:0007669"/>
    <property type="project" value="UniProtKB-KW"/>
</dbReference>
<evidence type="ECO:0000256" key="3">
    <source>
        <dbReference type="ARBA" id="ARBA00022679"/>
    </source>
</evidence>
<keyword evidence="6" id="KW-0484">Methanogenesis</keyword>
<evidence type="ECO:0000259" key="7">
    <source>
        <dbReference type="Pfam" id="PF01208"/>
    </source>
</evidence>
<dbReference type="NCBIfam" id="NF004889">
    <property type="entry name" value="PRK06252.1"/>
    <property type="match status" value="1"/>
</dbReference>
<reference evidence="8 9" key="1">
    <citation type="journal article" date="2016" name="Sci. Rep.">
        <title>Metabolic traits of an uncultured archaeal lineage -MSBL1- from brine pools of the Red Sea.</title>
        <authorList>
            <person name="Mwirichia R."/>
            <person name="Alam I."/>
            <person name="Rashid M."/>
            <person name="Vinu M."/>
            <person name="Ba-Alawi W."/>
            <person name="Anthony Kamau A."/>
            <person name="Kamanda Ngugi D."/>
            <person name="Goker M."/>
            <person name="Klenk H.P."/>
            <person name="Bajic V."/>
            <person name="Stingl U."/>
        </authorList>
    </citation>
    <scope>NUCLEOTIDE SEQUENCE [LARGE SCALE GENOMIC DNA]</scope>
    <source>
        <strain evidence="8">SCGC-AAA382C18</strain>
    </source>
</reference>
<keyword evidence="3" id="KW-0808">Transferase</keyword>
<protein>
    <recommendedName>
        <fullName evidence="7">Uroporphyrinogen decarboxylase (URO-D) domain-containing protein</fullName>
    </recommendedName>
</protein>
<evidence type="ECO:0000256" key="1">
    <source>
        <dbReference type="ARBA" id="ARBA00001947"/>
    </source>
</evidence>
<feature type="domain" description="Uroporphyrinogen decarboxylase (URO-D)" evidence="7">
    <location>
        <begin position="3"/>
        <end position="336"/>
    </location>
</feature>
<dbReference type="GO" id="GO:0004853">
    <property type="term" value="F:uroporphyrinogen decarboxylase activity"/>
    <property type="evidence" value="ECO:0007669"/>
    <property type="project" value="InterPro"/>
</dbReference>
<evidence type="ECO:0000313" key="9">
    <source>
        <dbReference type="Proteomes" id="UP000070404"/>
    </source>
</evidence>
<keyword evidence="5" id="KW-0862">Zinc</keyword>
<dbReference type="GO" id="GO:0032259">
    <property type="term" value="P:methylation"/>
    <property type="evidence" value="ECO:0007669"/>
    <property type="project" value="UniProtKB-KW"/>
</dbReference>
<keyword evidence="9" id="KW-1185">Reference proteome</keyword>
<evidence type="ECO:0000313" key="8">
    <source>
        <dbReference type="EMBL" id="KXB05869.1"/>
    </source>
</evidence>
<sequence length="339" mass="36959">MKKRDRVLSALKGEEIDRIPCSSLAGCNGICPAGVQDEVNIFWPEAHKDADKMAKLAVASQRKTGIENVRVPFDFLIEPEVMGAEIKWGRKDLEPSVLEHPFEDEPESLEIPDDFLERGRVPVILDALEKIKDEVDDEVAISSLVLGPFSVLGYLVGTDNLMRMTIRQPDLIDELISPVTDILIEYGNAQYEAGTDVVEVGDPVAAPDLISPEMFDDIAKPPLQKISDGLSGLSLLHICGETQPIIKYMGECGYDGISIEKKVNIAQAKSEVKEGVKILGNVSSSYTLVKGTPEDVKEEVKSAIEQGVDLLEPGCGISPLAPLENVKAMVEATKEHGRK</sequence>
<dbReference type="CDD" id="cd03307">
    <property type="entry name" value="Mta_CmuA_like"/>
    <property type="match status" value="1"/>
</dbReference>
<dbReference type="InterPro" id="IPR000257">
    <property type="entry name" value="Uroporphyrinogen_deCOase"/>
</dbReference>
<dbReference type="Pfam" id="PF01208">
    <property type="entry name" value="URO-D"/>
    <property type="match status" value="1"/>
</dbReference>
<dbReference type="GO" id="GO:0006779">
    <property type="term" value="P:porphyrin-containing compound biosynthetic process"/>
    <property type="evidence" value="ECO:0007669"/>
    <property type="project" value="InterPro"/>
</dbReference>
<organism evidence="8 9">
    <name type="scientific">candidate division MSBL1 archaeon SCGC-AAA382C18</name>
    <dbReference type="NCBI Taxonomy" id="1698281"/>
    <lineage>
        <taxon>Archaea</taxon>
        <taxon>Methanobacteriati</taxon>
        <taxon>Methanobacteriota</taxon>
        <taxon>candidate division MSBL1</taxon>
    </lineage>
</organism>
<dbReference type="AlphaFoldDB" id="A0A133VHF7"/>
<keyword evidence="2" id="KW-0489">Methyltransferase</keyword>
<dbReference type="GO" id="GO:0015948">
    <property type="term" value="P:methanogenesis"/>
    <property type="evidence" value="ECO:0007669"/>
    <property type="project" value="UniProtKB-KW"/>
</dbReference>
<dbReference type="PANTHER" id="PTHR47099">
    <property type="entry name" value="METHYLCOBAMIDE:COM METHYLTRANSFERASE MTBA"/>
    <property type="match status" value="1"/>
</dbReference>
<dbReference type="InterPro" id="IPR052024">
    <property type="entry name" value="Methanogen_methyltrans"/>
</dbReference>
<dbReference type="Gene3D" id="3.20.20.210">
    <property type="match status" value="1"/>
</dbReference>
<accession>A0A133VHF7</accession>
<dbReference type="PANTHER" id="PTHR47099:SF1">
    <property type="entry name" value="METHYLCOBAMIDE:COM METHYLTRANSFERASE MTBA"/>
    <property type="match status" value="1"/>
</dbReference>
<keyword evidence="4" id="KW-0479">Metal-binding</keyword>
<dbReference type="EMBL" id="LHYF01000065">
    <property type="protein sequence ID" value="KXB05869.1"/>
    <property type="molecule type" value="Genomic_DNA"/>
</dbReference>
<dbReference type="InterPro" id="IPR038071">
    <property type="entry name" value="UROD/MetE-like_sf"/>
</dbReference>
<dbReference type="Proteomes" id="UP000070404">
    <property type="component" value="Unassembled WGS sequence"/>
</dbReference>
<proteinExistence type="predicted"/>
<gene>
    <name evidence="8" type="ORF">AKJ52_02915</name>
</gene>
<evidence type="ECO:0000256" key="6">
    <source>
        <dbReference type="ARBA" id="ARBA00022994"/>
    </source>
</evidence>
<evidence type="ECO:0000256" key="5">
    <source>
        <dbReference type="ARBA" id="ARBA00022833"/>
    </source>
</evidence>
<dbReference type="GO" id="GO:0006730">
    <property type="term" value="P:one-carbon metabolic process"/>
    <property type="evidence" value="ECO:0007669"/>
    <property type="project" value="InterPro"/>
</dbReference>
<name>A0A133VHF7_9EURY</name>
<evidence type="ECO:0000256" key="2">
    <source>
        <dbReference type="ARBA" id="ARBA00022603"/>
    </source>
</evidence>
<dbReference type="NCBIfam" id="TIGR01463">
    <property type="entry name" value="mtaA_cmuA"/>
    <property type="match status" value="1"/>
</dbReference>
<dbReference type="InterPro" id="IPR006360">
    <property type="entry name" value="Mtase_MtaA_CmuA"/>
</dbReference>